<comment type="caution">
    <text evidence="1">The sequence shown here is derived from an EMBL/GenBank/DDBJ whole genome shotgun (WGS) entry which is preliminary data.</text>
</comment>
<accession>A0A0F9GTJ9</accession>
<dbReference type="EMBL" id="LAZR01025188">
    <property type="protein sequence ID" value="KKL72710.1"/>
    <property type="molecule type" value="Genomic_DNA"/>
</dbReference>
<proteinExistence type="predicted"/>
<dbReference type="AlphaFoldDB" id="A0A0F9GTJ9"/>
<reference evidence="1" key="1">
    <citation type="journal article" date="2015" name="Nature">
        <title>Complex archaea that bridge the gap between prokaryotes and eukaryotes.</title>
        <authorList>
            <person name="Spang A."/>
            <person name="Saw J.H."/>
            <person name="Jorgensen S.L."/>
            <person name="Zaremba-Niedzwiedzka K."/>
            <person name="Martijn J."/>
            <person name="Lind A.E."/>
            <person name="van Eijk R."/>
            <person name="Schleper C."/>
            <person name="Guy L."/>
            <person name="Ettema T.J."/>
        </authorList>
    </citation>
    <scope>NUCLEOTIDE SEQUENCE</scope>
</reference>
<protein>
    <submittedName>
        <fullName evidence="1">Uncharacterized protein</fullName>
    </submittedName>
</protein>
<evidence type="ECO:0000313" key="1">
    <source>
        <dbReference type="EMBL" id="KKL72710.1"/>
    </source>
</evidence>
<sequence length="584" mass="68316">MRPPTLEQFNTALKEIVENTPSDKLKEIIYSITGKTKTEERNYILKIIRQVVSGSYQSGDKMLGSDTGLTGDDLLAQIDDFRNRIEEGEFFDENRDYEEYHKNEYRYFRDEYDYSEETDFSNEYYVLEMIDLLDKVKYFYDKGDFDVAYIGYKALFGIMENVEYEYDEYFVEGFSFMEAIDEPFYKDHKAFFLRLFYFSEIDNNENAIFNLFSSQQNIYLSSVVDTDTAPLKNFENFNKAYIDYLSDRPDHARHIVDALFVKGGMDSLKEFAYENGHKVPPVFLAYFNEQKEREIPAGELLRIINDGLEIIPEKYASRSILSNELIAIAENNKNPELLCTAYSTAFYSYPTLDNLNSYIGHITRHSNKKELTRFELYIENKKDVFTKQDTRYSTYNIIDMYYLLSVPVSKTAYIISAFILYGLGDLSEHIDTDNYLGFQGERRYIAVILSLLFQALVKSEDARIIDALINHYCFDKAVYKYENLKQLIQAKSKTLVIDRRTNEAFEKAEKIAVSRVRHILDKKLRGGYETSCLLLVACAEAKQINDKTGNRLIDEIDTEYKRFTAFRRDLKVLTKQSRHLSTVS</sequence>
<organism evidence="1">
    <name type="scientific">marine sediment metagenome</name>
    <dbReference type="NCBI Taxonomy" id="412755"/>
    <lineage>
        <taxon>unclassified sequences</taxon>
        <taxon>metagenomes</taxon>
        <taxon>ecological metagenomes</taxon>
    </lineage>
</organism>
<gene>
    <name evidence="1" type="ORF">LCGC14_2082180</name>
</gene>
<name>A0A0F9GTJ9_9ZZZZ</name>